<proteinExistence type="predicted"/>
<accession>K2RHK8</accession>
<evidence type="ECO:0000313" key="3">
    <source>
        <dbReference type="Proteomes" id="UP000007129"/>
    </source>
</evidence>
<dbReference type="Proteomes" id="UP000007129">
    <property type="component" value="Unassembled WGS sequence"/>
</dbReference>
<evidence type="ECO:0000313" key="2">
    <source>
        <dbReference type="EMBL" id="EKG09584.1"/>
    </source>
</evidence>
<feature type="region of interest" description="Disordered" evidence="1">
    <location>
        <begin position="278"/>
        <end position="324"/>
    </location>
</feature>
<sequence length="439" mass="48445">MYPYQHQNDGARRLHCSHPFDSSTRHSIIAIPTQKPSSRNSGGFPPSNHLSSYKDGLPIGKTIVNGGRTHDFQPIYAAIEIQRKSLETLTQAVGHLSNDIKRLDRQLIIRGGTVPVAASPPNSAAPLQLGSPATFLQERSQTHPMYQIQHASHKGYHPLSHHPNNPISPVHASSRISPQEPLFHPPKSQRSKQNRNNGSTSVSNSTNIRHINSVDQHTDLYPGEFGRPKNVKPASLYSHIISTSMPMRHALGKVDEKGDYGTTVRLKEQQKDLIPVSTALDYPHSVEQPHFGAGRRTEFPNSSRPISQESRSSEGSDRGHRGQSLPADFRKFEASEQKVHKNHLQVAIKCNGNGDPRGDSTTRRSPGSTGSITKKSHTESRKAGGKQIRNANGVLLRKDGMPDMRSRRKKKGVLQNLVGGIVHDSVVEVENRRCNASLE</sequence>
<feature type="compositionally biased region" description="Basic and acidic residues" evidence="1">
    <location>
        <begin position="311"/>
        <end position="320"/>
    </location>
</feature>
<feature type="region of interest" description="Disordered" evidence="1">
    <location>
        <begin position="348"/>
        <end position="392"/>
    </location>
</feature>
<protein>
    <submittedName>
        <fullName evidence="2">Uncharacterized protein</fullName>
    </submittedName>
</protein>
<dbReference type="AlphaFoldDB" id="K2RHK8"/>
<feature type="region of interest" description="Disordered" evidence="1">
    <location>
        <begin position="155"/>
        <end position="212"/>
    </location>
</feature>
<feature type="region of interest" description="Disordered" evidence="1">
    <location>
        <begin position="33"/>
        <end position="52"/>
    </location>
</feature>
<comment type="caution">
    <text evidence="2">The sequence shown here is derived from an EMBL/GenBank/DDBJ whole genome shotgun (WGS) entry which is preliminary data.</text>
</comment>
<evidence type="ECO:0000256" key="1">
    <source>
        <dbReference type="SAM" id="MobiDB-lite"/>
    </source>
</evidence>
<feature type="compositionally biased region" description="Low complexity" evidence="1">
    <location>
        <begin position="194"/>
        <end position="207"/>
    </location>
</feature>
<reference evidence="2 3" key="1">
    <citation type="journal article" date="2012" name="BMC Genomics">
        <title>Tools to kill: Genome of one of the most destructive plant pathogenic fungi Macrophomina phaseolina.</title>
        <authorList>
            <person name="Islam M.S."/>
            <person name="Haque M.S."/>
            <person name="Islam M.M."/>
            <person name="Emdad E.M."/>
            <person name="Halim A."/>
            <person name="Hossen Q.M.M."/>
            <person name="Hossain M.Z."/>
            <person name="Ahmed B."/>
            <person name="Rahim S."/>
            <person name="Rahman M.S."/>
            <person name="Alam M.M."/>
            <person name="Hou S."/>
            <person name="Wan X."/>
            <person name="Saito J.A."/>
            <person name="Alam M."/>
        </authorList>
    </citation>
    <scope>NUCLEOTIDE SEQUENCE [LARGE SCALE GENOMIC DNA]</scope>
    <source>
        <strain evidence="2 3">MS6</strain>
    </source>
</reference>
<dbReference type="VEuPathDB" id="FungiDB:MPH_13371"/>
<dbReference type="EMBL" id="AHHD01000610">
    <property type="protein sequence ID" value="EKG09584.1"/>
    <property type="molecule type" value="Genomic_DNA"/>
</dbReference>
<dbReference type="InParanoid" id="K2RHK8"/>
<gene>
    <name evidence="2" type="ORF">MPH_13371</name>
</gene>
<name>K2RHK8_MACPH</name>
<organism evidence="2 3">
    <name type="scientific">Macrophomina phaseolina (strain MS6)</name>
    <name type="common">Charcoal rot fungus</name>
    <dbReference type="NCBI Taxonomy" id="1126212"/>
    <lineage>
        <taxon>Eukaryota</taxon>
        <taxon>Fungi</taxon>
        <taxon>Dikarya</taxon>
        <taxon>Ascomycota</taxon>
        <taxon>Pezizomycotina</taxon>
        <taxon>Dothideomycetes</taxon>
        <taxon>Dothideomycetes incertae sedis</taxon>
        <taxon>Botryosphaeriales</taxon>
        <taxon>Botryosphaeriaceae</taxon>
        <taxon>Macrophomina</taxon>
    </lineage>
</organism>
<dbReference type="HOGENOM" id="CLU_598603_0_0_1"/>